<keyword evidence="4" id="KW-0479">Metal-binding</keyword>
<evidence type="ECO:0000259" key="6">
    <source>
        <dbReference type="PROSITE" id="PS50158"/>
    </source>
</evidence>
<keyword evidence="3" id="KW-0238">DNA-binding</keyword>
<dbReference type="Pfam" id="PF00098">
    <property type="entry name" value="zf-CCHC"/>
    <property type="match status" value="1"/>
</dbReference>
<dbReference type="InterPro" id="IPR036875">
    <property type="entry name" value="Znf_CCHC_sf"/>
</dbReference>
<reference evidence="8 9" key="1">
    <citation type="journal article" date="2020" name="Genome Biol. Evol.">
        <title>Comparative genomics of strictly vertically transmitted, feminizing microsporidia endosymbionts of amphipod crustaceans.</title>
        <authorList>
            <person name="Cormier A."/>
            <person name="Chebbi M.A."/>
            <person name="Giraud I."/>
            <person name="Wattier R."/>
            <person name="Teixeira M."/>
            <person name="Gilbert C."/>
            <person name="Rigaud T."/>
            <person name="Cordaux R."/>
        </authorList>
    </citation>
    <scope>NUCLEOTIDE SEQUENCE [LARGE SCALE GENOMIC DNA]</scope>
    <source>
        <strain evidence="8 9">Ou3-Ou53</strain>
    </source>
</reference>
<dbReference type="EMBL" id="SBJO01000513">
    <property type="protein sequence ID" value="KAF9760811.1"/>
    <property type="molecule type" value="Genomic_DNA"/>
</dbReference>
<dbReference type="AlphaFoldDB" id="A0A9P6GVI8"/>
<evidence type="ECO:0000256" key="4">
    <source>
        <dbReference type="PROSITE-ProRule" id="PRU00047"/>
    </source>
</evidence>
<keyword evidence="5" id="KW-0175">Coiled coil</keyword>
<evidence type="ECO:0000256" key="3">
    <source>
        <dbReference type="ARBA" id="ARBA00023125"/>
    </source>
</evidence>
<dbReference type="CDD" id="cd01647">
    <property type="entry name" value="RT_LTR"/>
    <property type="match status" value="1"/>
</dbReference>
<name>A0A9P6GVI8_9MICR</name>
<dbReference type="Pfam" id="PF00078">
    <property type="entry name" value="RVT_1"/>
    <property type="match status" value="1"/>
</dbReference>
<dbReference type="Gene3D" id="3.10.10.10">
    <property type="entry name" value="HIV Type 1 Reverse Transcriptase, subunit A, domain 1"/>
    <property type="match status" value="1"/>
</dbReference>
<gene>
    <name evidence="8" type="primary">pol_212</name>
    <name evidence="8" type="ORF">NGRA_3015</name>
</gene>
<sequence>MTYMANTRDEREASESRSQEARRLLNEALRIEMRLKIMLNIERVELRQVLEWASADLQDFIFEKFSFGLKEWEGILEELEKKAKKEEIDARERTERKEMIEQVYNTVLREFREKQKEERYRLYRQRRLVENRIECFVCRRVGHRARDCNIKKEVTMVPKQGVSSVEESSVKRVERTETKRVKMVNKLEELVRKYPEVLGESENKIKYLTGERCAINTKQGEKVVKKGQIVPYNLREKFEAYLNKLEERGVIRRSRSEWRSPIRALEKPNGDVRLVSNLMALNELVEKDPYALPLIKDIIRAAQGSKVFTVIDLKEGFYHVEIEEHHKHKTAFEVNGRVYEWNSMVMGFKNSPHIMQRVMNRVLDELRGKGVEVYMDDIVVHAKDYEVHDRVLESVIRKFKESGLRVNPKKIQYKLDEVKLLGVTINGEDVRPNEIKKQETLEYRRPENVRELRRFLGLTGWFRDFIPNYAYRVARLTEALKKDVKWEWSEDMENAFIDVKQGLRDMKKLKIPDKNNNFRVRTDACDTGIGAILLQENKDGRWVPVQWASKMLTPTER</sequence>
<dbReference type="SUPFAM" id="SSF56672">
    <property type="entry name" value="DNA/RNA polymerases"/>
    <property type="match status" value="1"/>
</dbReference>
<dbReference type="PANTHER" id="PTHR37984">
    <property type="entry name" value="PROTEIN CBG26694"/>
    <property type="match status" value="1"/>
</dbReference>
<dbReference type="InterPro" id="IPR001878">
    <property type="entry name" value="Znf_CCHC"/>
</dbReference>
<keyword evidence="2" id="KW-0064">Aspartyl protease</keyword>
<dbReference type="PROSITE" id="PS50158">
    <property type="entry name" value="ZF_CCHC"/>
    <property type="match status" value="1"/>
</dbReference>
<keyword evidence="1" id="KW-0645">Protease</keyword>
<dbReference type="SUPFAM" id="SSF57756">
    <property type="entry name" value="Retrovirus zinc finger-like domains"/>
    <property type="match status" value="1"/>
</dbReference>
<dbReference type="Gene3D" id="4.10.60.10">
    <property type="entry name" value="Zinc finger, CCHC-type"/>
    <property type="match status" value="1"/>
</dbReference>
<protein>
    <submittedName>
        <fullName evidence="8">Retrovirus-related Pol polyprotein from transposon opus</fullName>
    </submittedName>
</protein>
<dbReference type="GO" id="GO:0004190">
    <property type="term" value="F:aspartic-type endopeptidase activity"/>
    <property type="evidence" value="ECO:0007669"/>
    <property type="project" value="UniProtKB-KW"/>
</dbReference>
<evidence type="ECO:0000256" key="2">
    <source>
        <dbReference type="ARBA" id="ARBA00022750"/>
    </source>
</evidence>
<evidence type="ECO:0000313" key="9">
    <source>
        <dbReference type="Proteomes" id="UP000740883"/>
    </source>
</evidence>
<dbReference type="InterPro" id="IPR050951">
    <property type="entry name" value="Retrovirus_Pol_polyprotein"/>
</dbReference>
<proteinExistence type="predicted"/>
<keyword evidence="2" id="KW-0378">Hydrolase</keyword>
<dbReference type="InterPro" id="IPR043502">
    <property type="entry name" value="DNA/RNA_pol_sf"/>
</dbReference>
<dbReference type="Proteomes" id="UP000740883">
    <property type="component" value="Unassembled WGS sequence"/>
</dbReference>
<evidence type="ECO:0000256" key="1">
    <source>
        <dbReference type="ARBA" id="ARBA00022670"/>
    </source>
</evidence>
<keyword evidence="4" id="KW-0862">Zinc</keyword>
<organism evidence="8 9">
    <name type="scientific">Nosema granulosis</name>
    <dbReference type="NCBI Taxonomy" id="83296"/>
    <lineage>
        <taxon>Eukaryota</taxon>
        <taxon>Fungi</taxon>
        <taxon>Fungi incertae sedis</taxon>
        <taxon>Microsporidia</taxon>
        <taxon>Nosematidae</taxon>
        <taxon>Nosema</taxon>
    </lineage>
</organism>
<evidence type="ECO:0000256" key="5">
    <source>
        <dbReference type="SAM" id="Coils"/>
    </source>
</evidence>
<dbReference type="GO" id="GO:0003677">
    <property type="term" value="F:DNA binding"/>
    <property type="evidence" value="ECO:0007669"/>
    <property type="project" value="UniProtKB-KW"/>
</dbReference>
<comment type="caution">
    <text evidence="8">The sequence shown here is derived from an EMBL/GenBank/DDBJ whole genome shotgun (WGS) entry which is preliminary data.</text>
</comment>
<dbReference type="InterPro" id="IPR000477">
    <property type="entry name" value="RT_dom"/>
</dbReference>
<accession>A0A9P6GVI8</accession>
<dbReference type="OrthoDB" id="5423428at2759"/>
<dbReference type="Gene3D" id="3.30.70.270">
    <property type="match status" value="2"/>
</dbReference>
<dbReference type="GO" id="GO:0006508">
    <property type="term" value="P:proteolysis"/>
    <property type="evidence" value="ECO:0007669"/>
    <property type="project" value="UniProtKB-KW"/>
</dbReference>
<feature type="domain" description="Reverse transcriptase" evidence="7">
    <location>
        <begin position="246"/>
        <end position="425"/>
    </location>
</feature>
<evidence type="ECO:0000313" key="8">
    <source>
        <dbReference type="EMBL" id="KAF9760811.1"/>
    </source>
</evidence>
<dbReference type="InterPro" id="IPR043128">
    <property type="entry name" value="Rev_trsase/Diguanyl_cyclase"/>
</dbReference>
<dbReference type="GO" id="GO:0008270">
    <property type="term" value="F:zinc ion binding"/>
    <property type="evidence" value="ECO:0007669"/>
    <property type="project" value="UniProtKB-KW"/>
</dbReference>
<dbReference type="PROSITE" id="PS50878">
    <property type="entry name" value="RT_POL"/>
    <property type="match status" value="1"/>
</dbReference>
<feature type="domain" description="CCHC-type" evidence="6">
    <location>
        <begin position="135"/>
        <end position="148"/>
    </location>
</feature>
<feature type="coiled-coil region" evidence="5">
    <location>
        <begin position="69"/>
        <end position="96"/>
    </location>
</feature>
<dbReference type="InterPro" id="IPR041577">
    <property type="entry name" value="RT_RNaseH_2"/>
</dbReference>
<keyword evidence="4" id="KW-0863">Zinc-finger</keyword>
<keyword evidence="9" id="KW-1185">Reference proteome</keyword>
<dbReference type="FunFam" id="3.30.70.270:FF:000020">
    <property type="entry name" value="Transposon Tf2-6 polyprotein-like Protein"/>
    <property type="match status" value="1"/>
</dbReference>
<dbReference type="PANTHER" id="PTHR37984:SF9">
    <property type="entry name" value="INTEGRASE CATALYTIC DOMAIN-CONTAINING PROTEIN"/>
    <property type="match status" value="1"/>
</dbReference>
<evidence type="ECO:0000259" key="7">
    <source>
        <dbReference type="PROSITE" id="PS50878"/>
    </source>
</evidence>
<feature type="non-terminal residue" evidence="8">
    <location>
        <position position="557"/>
    </location>
</feature>
<dbReference type="Pfam" id="PF17919">
    <property type="entry name" value="RT_RNaseH_2"/>
    <property type="match status" value="1"/>
</dbReference>